<organism evidence="2 3">
    <name type="scientific">Jannaschia pohangensis</name>
    <dbReference type="NCBI Taxonomy" id="390807"/>
    <lineage>
        <taxon>Bacteria</taxon>
        <taxon>Pseudomonadati</taxon>
        <taxon>Pseudomonadota</taxon>
        <taxon>Alphaproteobacteria</taxon>
        <taxon>Rhodobacterales</taxon>
        <taxon>Roseobacteraceae</taxon>
        <taxon>Jannaschia</taxon>
    </lineage>
</organism>
<feature type="domain" description="DUF4123" evidence="1">
    <location>
        <begin position="73"/>
        <end position="194"/>
    </location>
</feature>
<evidence type="ECO:0000259" key="1">
    <source>
        <dbReference type="Pfam" id="PF13503"/>
    </source>
</evidence>
<keyword evidence="3" id="KW-1185">Reference proteome</keyword>
<name>A0A1I3MY28_9RHOB</name>
<dbReference type="RefSeq" id="WP_175484852.1">
    <property type="nucleotide sequence ID" value="NZ_FORA01000002.1"/>
</dbReference>
<sequence length="367" mass="40215">MIDGKDGDYWTSLPDVEGDGQDASSGLLVFHKIAGAEADAWGGCPTALFAALPEAPPTLLAALYGPDAPRRAYLLVDGTLRALIAGLFDLDVIMVHARSLFEDEAAETTGESGPWLVDLSIADPNAPGDISVLRDFFARHWPAGLSVLISTNAPFDVLRGHLRRFTKLPVVDDERMLTFRFWDPRVLGPFLDAIATDPSRLRRMTVTDDGHPIAYLLLPAGGEDADRSEAIHFAPVPALQEEPLRPMRLRYADFDATARAQAEARRAHMADRLRADFPAELADRPPKAVQAVVDAAVARFEAFGFRDHAHLHLFAAWSLFYGATFERGDPTGELEAILRGDAPEAERFGAFRRRFETFAVDSQRGAA</sequence>
<dbReference type="Proteomes" id="UP000199110">
    <property type="component" value="Unassembled WGS sequence"/>
</dbReference>
<dbReference type="EMBL" id="FORA01000002">
    <property type="protein sequence ID" value="SFJ01690.1"/>
    <property type="molecule type" value="Genomic_DNA"/>
</dbReference>
<reference evidence="2 3" key="1">
    <citation type="submission" date="2016-10" db="EMBL/GenBank/DDBJ databases">
        <authorList>
            <person name="de Groot N.N."/>
        </authorList>
    </citation>
    <scope>NUCLEOTIDE SEQUENCE [LARGE SCALE GENOMIC DNA]</scope>
    <source>
        <strain evidence="2 3">DSM 19073</strain>
    </source>
</reference>
<proteinExistence type="predicted"/>
<dbReference type="Pfam" id="PF13503">
    <property type="entry name" value="DUF4123"/>
    <property type="match status" value="1"/>
</dbReference>
<protein>
    <recommendedName>
        <fullName evidence="1">DUF4123 domain-containing protein</fullName>
    </recommendedName>
</protein>
<dbReference type="AlphaFoldDB" id="A0A1I3MY28"/>
<evidence type="ECO:0000313" key="2">
    <source>
        <dbReference type="EMBL" id="SFJ01690.1"/>
    </source>
</evidence>
<dbReference type="STRING" id="390807.SAMN04488095_1989"/>
<gene>
    <name evidence="2" type="ORF">SAMN04488095_1989</name>
</gene>
<accession>A0A1I3MY28</accession>
<evidence type="ECO:0000313" key="3">
    <source>
        <dbReference type="Proteomes" id="UP000199110"/>
    </source>
</evidence>
<dbReference type="InterPro" id="IPR025391">
    <property type="entry name" value="DUF4123"/>
</dbReference>